<evidence type="ECO:0000313" key="6">
    <source>
        <dbReference type="EMBL" id="OBR13474.1"/>
    </source>
</evidence>
<keyword evidence="1" id="KW-0677">Repeat</keyword>
<dbReference type="Gene3D" id="1.25.40.20">
    <property type="entry name" value="Ankyrin repeat-containing domain"/>
    <property type="match status" value="8"/>
</dbReference>
<dbReference type="PROSITE" id="PS50297">
    <property type="entry name" value="ANK_REP_REGION"/>
    <property type="match status" value="8"/>
</dbReference>
<protein>
    <submittedName>
        <fullName evidence="6">Ankyrin repeat-containing protein</fullName>
    </submittedName>
</protein>
<feature type="region of interest" description="Disordered" evidence="4">
    <location>
        <begin position="1353"/>
        <end position="1385"/>
    </location>
</feature>
<feature type="repeat" description="ANK" evidence="3">
    <location>
        <begin position="558"/>
        <end position="580"/>
    </location>
</feature>
<dbReference type="Proteomes" id="UP000092177">
    <property type="component" value="Chromosome 2"/>
</dbReference>
<reference evidence="7" key="1">
    <citation type="journal article" date="2017" name="BMC Genomics">
        <title>Gapless genome assembly of Colletotrichum higginsianum reveals chromosome structure and association of transposable elements with secondary metabolite gene clusters.</title>
        <authorList>
            <person name="Dallery J.-F."/>
            <person name="Lapalu N."/>
            <person name="Zampounis A."/>
            <person name="Pigne S."/>
            <person name="Luyten I."/>
            <person name="Amselem J."/>
            <person name="Wittenberg A.H.J."/>
            <person name="Zhou S."/>
            <person name="de Queiroz M.V."/>
            <person name="Robin G.P."/>
            <person name="Auger A."/>
            <person name="Hainaut M."/>
            <person name="Henrissat B."/>
            <person name="Kim K.-T."/>
            <person name="Lee Y.-H."/>
            <person name="Lespinet O."/>
            <person name="Schwartz D.C."/>
            <person name="Thon M.R."/>
            <person name="O'Connell R.J."/>
        </authorList>
    </citation>
    <scope>NUCLEOTIDE SEQUENCE [LARGE SCALE GENOMIC DNA]</scope>
    <source>
        <strain evidence="7">IMI 349063</strain>
    </source>
</reference>
<dbReference type="Pfam" id="PF24883">
    <property type="entry name" value="NPHP3_N"/>
    <property type="match status" value="1"/>
</dbReference>
<feature type="repeat" description="ANK" evidence="3">
    <location>
        <begin position="592"/>
        <end position="624"/>
    </location>
</feature>
<dbReference type="PRINTS" id="PR01415">
    <property type="entry name" value="ANKYRIN"/>
</dbReference>
<feature type="domain" description="Nephrocystin 3-like N-terminal" evidence="5">
    <location>
        <begin position="83"/>
        <end position="245"/>
    </location>
</feature>
<feature type="compositionally biased region" description="Acidic residues" evidence="4">
    <location>
        <begin position="1936"/>
        <end position="1947"/>
    </location>
</feature>
<dbReference type="Gene3D" id="3.40.50.300">
    <property type="entry name" value="P-loop containing nucleotide triphosphate hydrolases"/>
    <property type="match status" value="1"/>
</dbReference>
<comment type="caution">
    <text evidence="6">The sequence shown here is derived from an EMBL/GenBank/DDBJ whole genome shotgun (WGS) entry which is preliminary data.</text>
</comment>
<keyword evidence="7" id="KW-1185">Reference proteome</keyword>
<feature type="repeat" description="ANK" evidence="3">
    <location>
        <begin position="1009"/>
        <end position="1043"/>
    </location>
</feature>
<feature type="repeat" description="ANK" evidence="3">
    <location>
        <begin position="763"/>
        <end position="795"/>
    </location>
</feature>
<dbReference type="SUPFAM" id="SSF48403">
    <property type="entry name" value="Ankyrin repeat"/>
    <property type="match status" value="5"/>
</dbReference>
<dbReference type="Pfam" id="PF00023">
    <property type="entry name" value="Ank"/>
    <property type="match status" value="3"/>
</dbReference>
<organism evidence="6 7">
    <name type="scientific">Colletotrichum higginsianum (strain IMI 349063)</name>
    <name type="common">Crucifer anthracnose fungus</name>
    <dbReference type="NCBI Taxonomy" id="759273"/>
    <lineage>
        <taxon>Eukaryota</taxon>
        <taxon>Fungi</taxon>
        <taxon>Dikarya</taxon>
        <taxon>Ascomycota</taxon>
        <taxon>Pezizomycotina</taxon>
        <taxon>Sordariomycetes</taxon>
        <taxon>Hypocreomycetidae</taxon>
        <taxon>Glomerellales</taxon>
        <taxon>Glomerellaceae</taxon>
        <taxon>Colletotrichum</taxon>
        <taxon>Colletotrichum destructivum species complex</taxon>
    </lineage>
</organism>
<dbReference type="SMART" id="SM00248">
    <property type="entry name" value="ANK"/>
    <property type="match status" value="22"/>
</dbReference>
<dbReference type="PANTHER" id="PTHR24123:SF33">
    <property type="entry name" value="PROTEIN HOS4"/>
    <property type="match status" value="1"/>
</dbReference>
<feature type="repeat" description="ANK" evidence="3">
    <location>
        <begin position="1246"/>
        <end position="1268"/>
    </location>
</feature>
<evidence type="ECO:0000259" key="5">
    <source>
        <dbReference type="Pfam" id="PF24883"/>
    </source>
</evidence>
<evidence type="ECO:0000256" key="4">
    <source>
        <dbReference type="SAM" id="MobiDB-lite"/>
    </source>
</evidence>
<sequence length="2199" mass="240661">MPIPVSALVAPTYAPSPAETNAQDGSDTDIVVIDRDDVSNYNPDQILPEPPEIIEQLRAWLQPTAYDLGSGEYRKHLGSLAPGTGDWLATSRAFADWSRGNEHGLLWIKGIPGSGKSVLASKIVKELAANNPGRPVLYVFFRQIIDANHEPVALLRDWLDQVLSYSPPLQKHLKEYVKNKKPLNSMSMDDLWSALRLALSGLPGKVFCVADALDEMDGGNGPFLTTLAELGNWKPEKVKVLITSRPVPAVEGPLRTANCLRIRLQENVVDVDISTFVQQGLAASNIPPEERKMIREAIPGRANGLFLYAKLAMDAFLEPDANVRDVLGSLPANMDTMYTDLLREHSCRSGVHDDVQRLILQWATHATRPLRLLEMAEMVSVAYPGNATRDLSAAKDVVRAACGPLLEIMPDETVCVIHHSFTEYLKGTTRSAGHDTGYPVLRLGETHANLGLACLRYLQAGCVDEVIEKKKEKKKTMKQFKPPRRFPHGSGDTNAELKLKRPFLAYAISNWHVHLERSTRAGQDQTEVNAALDQFLGNSGLADAWLDLGWWGDNGASSGIKPLHIAAQSGLVEYVKHLLSFPDVAVDAADVQGKTPLWWAASFGRTQVVQVLIEAGAYPDRDDAYNGLKPLHEASSKNHPEVIKVLLAAGVDPLTKKTRERPGNWCGNAGRSVGDTPLMVCLHPLILSSHDFVFEGSYLLLTQIPQYACRNGHDAAVEAYLPFLADNDDAVHRALAWAARSGRASILARLLEQPGVDINRKIRGETPLFCASRGRSFDAMTLLLQGGADPTILCQPDDAYGGSNNFFQHDLFIDEEEDGDDPGPRGLGISQKAGFSALYMAFDSRHGSGPRTPYGPEAYKELLALFVEKGADIHQRTRDGKSLLHAAQANHVVVRILLDAGLDASVADNDGFTPLHKVQSTESLALLVEHGKAEINKRAYSNGNTPLLQLLDIFPRAALQLIEHGADCNITSAEGNGPLHLSLQARGSSCDVVEALLRGGADANGRNGRGERPLEMIRLGDRQALEMTDLLLRAGANINAKDRNGATSLFRIVSRGGFWPHEHPHDDIKALLDRGALLETRDFRGRTLLHELIRWYKSVSDICTASDAPDRPSRFDFLTGRGLDVRATDHDGNGLLHELCWHARAHDFDSQEILPAWDKLVALGLDVDGRNNKGRTPLHNLSTKADRGRRYRGRGMLIDAVLSRTRDVGVRDRDGIAPLHLAATVSEYYAHKLLEAGADPAVRTNEGLTPLHLAARARQSNIVGMLLDALHHKNSAQPRVSRGSWLDSPSGKPVAGVDATDERGYTPLYYASRSGRPEVVAMLLNAGASTNVKDLRGAVTGFEREHDLWLGSSARVPEDGDTGGLGLADPSRPREPDTRFLPQLPHPFRDTARLEEIIEMLLDDGADLSERGYNSTMTENGDRSLNATPFACRDYTFKCLSQARERRPLSASPPAFQRQPSSLGSFDEHLIRHRREAATKALRESKTIKQGEANEDLFVSRLIRREYDVVEQLPGLGVDFLAKHANFGGSNYKTLVTRGYASVFDKMFSLDDRAQSDKRAAGDKTRPPGYGSREAFLLQAVDQELPVLDVVRLLVEKFAVDVNELCCYAPGVGRDPVLQDSALHSLAAGHWWWQVGQALPYLISKGADLEIRNGRGQTPLHVALDTWGGQGVYHGDAARLLILAGADIDAVDAKGKTCLGYARGNIDLVRLLIQNGATVMVDAVFAAINGNQTDVLGALLAAGVSPNLRSDEVADKPWRNRQEYDASGDWERDDMPDCEWYPLHHAASRSGSIYPDKKRRDEFNETALDMVNTLLSHGADPLRAFTRCSTKECYHQKLLAKQQADEADLFSDVEDTPAEEMVVLTPPVDGSEAHLHEQDVILHQLLVDGHVVHPLLMLPNLDANRRDGKGRTVLHAACFSPRGPDLPVSLPPGDPWDNDDDEDDDDGPANTSLFQHLLSLGADPEARDEDGRNAMHHLLRFRTGDRHGPVPAVNASLAHLAAHHPYLIGQRDKDGRTPLHLAVDRAVYEKNSAAVAADILLRAGADPLVTDGDGDTVLHVLCRMLWVSGGLRPLFEDLVRRGCDVNARNARGETPLFGFYGQRKHGGLLQERELCAEPLDDAAGAAALEAAGADFEARDNAGRGLLHVAAARGHAVRFQRLLERGLDPMLEDGERKTALDVAAACGNDGVMKLFSGRRG</sequence>
<evidence type="ECO:0000256" key="2">
    <source>
        <dbReference type="ARBA" id="ARBA00023043"/>
    </source>
</evidence>
<proteinExistence type="predicted"/>
<dbReference type="InterPro" id="IPR051165">
    <property type="entry name" value="Multifunctional_ANK_Repeat"/>
</dbReference>
<feature type="repeat" description="ANK" evidence="3">
    <location>
        <begin position="1655"/>
        <end position="1693"/>
    </location>
</feature>
<feature type="repeat" description="ANK" evidence="3">
    <location>
        <begin position="2141"/>
        <end position="2173"/>
    </location>
</feature>
<dbReference type="InterPro" id="IPR027417">
    <property type="entry name" value="P-loop_NTPase"/>
</dbReference>
<dbReference type="Pfam" id="PF12796">
    <property type="entry name" value="Ank_2"/>
    <property type="match status" value="4"/>
</dbReference>
<dbReference type="GeneID" id="28861282"/>
<evidence type="ECO:0000313" key="7">
    <source>
        <dbReference type="Proteomes" id="UP000092177"/>
    </source>
</evidence>
<evidence type="ECO:0000256" key="1">
    <source>
        <dbReference type="ARBA" id="ARBA00022737"/>
    </source>
</evidence>
<feature type="repeat" description="ANK" evidence="3">
    <location>
        <begin position="974"/>
        <end position="1008"/>
    </location>
</feature>
<dbReference type="PANTHER" id="PTHR24123">
    <property type="entry name" value="ANKYRIN REPEAT-CONTAINING"/>
    <property type="match status" value="1"/>
</dbReference>
<dbReference type="PROSITE" id="PS50088">
    <property type="entry name" value="ANK_REPEAT"/>
    <property type="match status" value="11"/>
</dbReference>
<dbReference type="RefSeq" id="XP_018161991.1">
    <property type="nucleotide sequence ID" value="XM_018297175.1"/>
</dbReference>
<dbReference type="VEuPathDB" id="FungiDB:CH63R_02200"/>
<feature type="repeat" description="ANK" evidence="3">
    <location>
        <begin position="626"/>
        <end position="658"/>
    </location>
</feature>
<dbReference type="InterPro" id="IPR002110">
    <property type="entry name" value="Ankyrin_rpt"/>
</dbReference>
<feature type="region of interest" description="Disordered" evidence="4">
    <location>
        <begin position="1279"/>
        <end position="1299"/>
    </location>
</feature>
<dbReference type="SUPFAM" id="SSF52540">
    <property type="entry name" value="P-loop containing nucleoside triphosphate hydrolases"/>
    <property type="match status" value="1"/>
</dbReference>
<feature type="region of interest" description="Disordered" evidence="4">
    <location>
        <begin position="1922"/>
        <end position="1952"/>
    </location>
</feature>
<dbReference type="InterPro" id="IPR036770">
    <property type="entry name" value="Ankyrin_rpt-contain_sf"/>
</dbReference>
<dbReference type="EMBL" id="LTAN01000002">
    <property type="protein sequence ID" value="OBR13474.1"/>
    <property type="molecule type" value="Genomic_DNA"/>
</dbReference>
<feature type="repeat" description="ANK" evidence="3">
    <location>
        <begin position="2014"/>
        <end position="2052"/>
    </location>
</feature>
<dbReference type="InterPro" id="IPR056884">
    <property type="entry name" value="NPHP3-like_N"/>
</dbReference>
<dbReference type="OrthoDB" id="21416at2759"/>
<accession>A0A1B7YNG5</accession>
<keyword evidence="2 3" id="KW-0040">ANK repeat</keyword>
<evidence type="ECO:0000256" key="3">
    <source>
        <dbReference type="PROSITE-ProRule" id="PRU00023"/>
    </source>
</evidence>
<dbReference type="KEGG" id="chig:CH63R_02200"/>
<gene>
    <name evidence="6" type="ORF">CH63R_02200</name>
</gene>
<feature type="repeat" description="ANK" evidence="3">
    <location>
        <begin position="1303"/>
        <end position="1335"/>
    </location>
</feature>
<name>A0A1B7YNG5_COLHI</name>